<keyword evidence="4 6" id="KW-0808">Transferase</keyword>
<proteinExistence type="inferred from homology"/>
<gene>
    <name evidence="8" type="ORF">Cni_G05213</name>
</gene>
<dbReference type="Proteomes" id="UP001327560">
    <property type="component" value="Chromosome 2"/>
</dbReference>
<dbReference type="InterPro" id="IPR002213">
    <property type="entry name" value="UDP_glucos_trans"/>
</dbReference>
<reference evidence="8 9" key="1">
    <citation type="submission" date="2023-10" db="EMBL/GenBank/DDBJ databases">
        <title>Chromosome-scale genome assembly provides insights into flower coloration mechanisms of Canna indica.</title>
        <authorList>
            <person name="Li C."/>
        </authorList>
    </citation>
    <scope>NUCLEOTIDE SEQUENCE [LARGE SCALE GENOMIC DNA]</scope>
    <source>
        <tissue evidence="8">Flower</tissue>
    </source>
</reference>
<keyword evidence="2" id="KW-0216">Detoxification</keyword>
<comment type="similarity">
    <text evidence="1 6">Belongs to the UDP-glycosyltransferase family.</text>
</comment>
<evidence type="ECO:0000256" key="7">
    <source>
        <dbReference type="RuleBase" id="RU362057"/>
    </source>
</evidence>
<accession>A0AAQ3JXB3</accession>
<dbReference type="EMBL" id="CP136891">
    <property type="protein sequence ID" value="WOK96506.1"/>
    <property type="molecule type" value="Genomic_DNA"/>
</dbReference>
<evidence type="ECO:0000256" key="6">
    <source>
        <dbReference type="RuleBase" id="RU003718"/>
    </source>
</evidence>
<dbReference type="PANTHER" id="PTHR11926:SF1553">
    <property type="entry name" value="GLYCOSYLTRANSFERASE"/>
    <property type="match status" value="1"/>
</dbReference>
<evidence type="ECO:0000256" key="4">
    <source>
        <dbReference type="ARBA" id="ARBA00022679"/>
    </source>
</evidence>
<keyword evidence="3 6" id="KW-0328">Glycosyltransferase</keyword>
<dbReference type="CDD" id="cd03784">
    <property type="entry name" value="GT1_Gtf-like"/>
    <property type="match status" value="1"/>
</dbReference>
<dbReference type="PROSITE" id="PS00375">
    <property type="entry name" value="UDPGT"/>
    <property type="match status" value="1"/>
</dbReference>
<sequence>MANSDHVLFLPYPCQGHINPMLQLGKRFAARGLVATLAPTRFILRTARPEPGTVRLAAISDGFDQAGYTEAGSVSAYLDRFEQAGSRTLDDLLRTEAAAGRPVRLLVFDAFLPWAGDVGRRHGLATASFLTQSATVNLIYCHVNAGRIELPVRAAVELPGLPRLEPRDLPSYLPELICLYPAYLEMVLNQFKNLEKVDEVLINTVHELEREEMDYLKRACGAKSVGPTIPSLYLDNRLPSDSDYGFHLFAPDVALCMAWLDSKPPASVVYVSFGSMSALSPEQTSELAFGLASTGKPFLWVVRSPEATKLPRGFAEEYGAERGLIVAWSPQLEVLAHAAVGCFVTHCGWNSTVEGLSLGVPLVGVPQWTDQPTNAKYVEDVWEVGVRVRREEGGLVRRKEIERCVREVMEGGRSGEMSRNAVKWRELAKAAVEEKGSSEENIAGLIAKYCNQKAE</sequence>
<dbReference type="FunFam" id="3.40.50.2000:FF:000057">
    <property type="entry name" value="Glycosyltransferase"/>
    <property type="match status" value="1"/>
</dbReference>
<dbReference type="GO" id="GO:0009636">
    <property type="term" value="P:response to toxic substance"/>
    <property type="evidence" value="ECO:0007669"/>
    <property type="project" value="UniProtKB-KW"/>
</dbReference>
<evidence type="ECO:0000256" key="2">
    <source>
        <dbReference type="ARBA" id="ARBA00022575"/>
    </source>
</evidence>
<dbReference type="GO" id="GO:0080043">
    <property type="term" value="F:quercetin 3-O-glucosyltransferase activity"/>
    <property type="evidence" value="ECO:0007669"/>
    <property type="project" value="TreeGrafter"/>
</dbReference>
<dbReference type="EC" id="2.4.1.-" evidence="7"/>
<evidence type="ECO:0000256" key="5">
    <source>
        <dbReference type="ARBA" id="ARBA00058521"/>
    </source>
</evidence>
<evidence type="ECO:0000313" key="8">
    <source>
        <dbReference type="EMBL" id="WOK96506.1"/>
    </source>
</evidence>
<dbReference type="GO" id="GO:0080044">
    <property type="term" value="F:quercetin 7-O-glucosyltransferase activity"/>
    <property type="evidence" value="ECO:0007669"/>
    <property type="project" value="TreeGrafter"/>
</dbReference>
<keyword evidence="9" id="KW-1185">Reference proteome</keyword>
<evidence type="ECO:0000313" key="9">
    <source>
        <dbReference type="Proteomes" id="UP001327560"/>
    </source>
</evidence>
<dbReference type="Gene3D" id="3.40.50.2000">
    <property type="entry name" value="Glycogen Phosphorylase B"/>
    <property type="match status" value="2"/>
</dbReference>
<protein>
    <recommendedName>
        <fullName evidence="7">Glycosyltransferase</fullName>
        <ecNumber evidence="7">2.4.1.-</ecNumber>
    </recommendedName>
</protein>
<dbReference type="Pfam" id="PF00201">
    <property type="entry name" value="UDPGT"/>
    <property type="match status" value="1"/>
</dbReference>
<evidence type="ECO:0000256" key="1">
    <source>
        <dbReference type="ARBA" id="ARBA00009995"/>
    </source>
</evidence>
<name>A0AAQ3JXB3_9LILI</name>
<dbReference type="InterPro" id="IPR035595">
    <property type="entry name" value="UDP_glycos_trans_CS"/>
</dbReference>
<organism evidence="8 9">
    <name type="scientific">Canna indica</name>
    <name type="common">Indian-shot</name>
    <dbReference type="NCBI Taxonomy" id="4628"/>
    <lineage>
        <taxon>Eukaryota</taxon>
        <taxon>Viridiplantae</taxon>
        <taxon>Streptophyta</taxon>
        <taxon>Embryophyta</taxon>
        <taxon>Tracheophyta</taxon>
        <taxon>Spermatophyta</taxon>
        <taxon>Magnoliopsida</taxon>
        <taxon>Liliopsida</taxon>
        <taxon>Zingiberales</taxon>
        <taxon>Cannaceae</taxon>
        <taxon>Canna</taxon>
    </lineage>
</organism>
<comment type="function">
    <text evidence="5">Involved in the detoxification of the Fusarium mycotoxin deoxynivalenol by the transfer of glucose from UDP-D-glucose to the hydroxyl group at C-3, forming deoxynivalenol-3-O-beta-D-glucoside.</text>
</comment>
<dbReference type="AlphaFoldDB" id="A0AAQ3JXB3"/>
<dbReference type="FunFam" id="3.40.50.2000:FF:000019">
    <property type="entry name" value="Glycosyltransferase"/>
    <property type="match status" value="1"/>
</dbReference>
<dbReference type="PANTHER" id="PTHR11926">
    <property type="entry name" value="GLUCOSYL/GLUCURONOSYL TRANSFERASES"/>
    <property type="match status" value="1"/>
</dbReference>
<dbReference type="SUPFAM" id="SSF53756">
    <property type="entry name" value="UDP-Glycosyltransferase/glycogen phosphorylase"/>
    <property type="match status" value="1"/>
</dbReference>
<evidence type="ECO:0000256" key="3">
    <source>
        <dbReference type="ARBA" id="ARBA00022676"/>
    </source>
</evidence>